<evidence type="ECO:0000313" key="3">
    <source>
        <dbReference type="Proteomes" id="UP000248614"/>
    </source>
</evidence>
<evidence type="ECO:0000313" key="2">
    <source>
        <dbReference type="EMBL" id="PZO78252.1"/>
    </source>
</evidence>
<dbReference type="SUPFAM" id="SSF46955">
    <property type="entry name" value="Putative DNA-binding domain"/>
    <property type="match status" value="1"/>
</dbReference>
<name>A0A2W4ZCD5_9SPHN</name>
<protein>
    <recommendedName>
        <fullName evidence="1">Helix-turn-helix domain-containing protein</fullName>
    </recommendedName>
</protein>
<dbReference type="InterPro" id="IPR041657">
    <property type="entry name" value="HTH_17"/>
</dbReference>
<feature type="domain" description="Helix-turn-helix" evidence="1">
    <location>
        <begin position="10"/>
        <end position="59"/>
    </location>
</feature>
<comment type="caution">
    <text evidence="2">The sequence shown here is derived from an EMBL/GenBank/DDBJ whole genome shotgun (WGS) entry which is preliminary data.</text>
</comment>
<proteinExistence type="predicted"/>
<dbReference type="EMBL" id="QFNF01000013">
    <property type="protein sequence ID" value="PZO78252.1"/>
    <property type="molecule type" value="Genomic_DNA"/>
</dbReference>
<gene>
    <name evidence="2" type="ORF">DI632_07205</name>
</gene>
<sequence>MELAMTESPFLTEAAAADYLGLAPATLARWRSVGAQGPAYRKFGGAVRYAKADLDAYVSAAEVRR</sequence>
<dbReference type="Pfam" id="PF12728">
    <property type="entry name" value="HTH_17"/>
    <property type="match status" value="1"/>
</dbReference>
<dbReference type="AlphaFoldDB" id="A0A2W4ZCD5"/>
<dbReference type="Proteomes" id="UP000248614">
    <property type="component" value="Unassembled WGS sequence"/>
</dbReference>
<organism evidence="2 3">
    <name type="scientific">Sphingomonas hengshuiensis</name>
    <dbReference type="NCBI Taxonomy" id="1609977"/>
    <lineage>
        <taxon>Bacteria</taxon>
        <taxon>Pseudomonadati</taxon>
        <taxon>Pseudomonadota</taxon>
        <taxon>Alphaproteobacteria</taxon>
        <taxon>Sphingomonadales</taxon>
        <taxon>Sphingomonadaceae</taxon>
        <taxon>Sphingomonas</taxon>
    </lineage>
</organism>
<reference evidence="2 3" key="1">
    <citation type="submission" date="2017-08" db="EMBL/GenBank/DDBJ databases">
        <title>Infants hospitalized years apart are colonized by the same room-sourced microbial strains.</title>
        <authorList>
            <person name="Brooks B."/>
            <person name="Olm M.R."/>
            <person name="Firek B.A."/>
            <person name="Baker R."/>
            <person name="Thomas B.C."/>
            <person name="Morowitz M.J."/>
            <person name="Banfield J.F."/>
        </authorList>
    </citation>
    <scope>NUCLEOTIDE SEQUENCE [LARGE SCALE GENOMIC DNA]</scope>
    <source>
        <strain evidence="2">S2_018_000_R3_110</strain>
    </source>
</reference>
<dbReference type="InterPro" id="IPR009061">
    <property type="entry name" value="DNA-bd_dom_put_sf"/>
</dbReference>
<evidence type="ECO:0000259" key="1">
    <source>
        <dbReference type="Pfam" id="PF12728"/>
    </source>
</evidence>
<accession>A0A2W4ZCD5</accession>